<feature type="compositionally biased region" description="Low complexity" evidence="9">
    <location>
        <begin position="160"/>
        <end position="169"/>
    </location>
</feature>
<accession>A0A6N4R298</accession>
<dbReference type="GO" id="GO:0005737">
    <property type="term" value="C:cytoplasm"/>
    <property type="evidence" value="ECO:0007669"/>
    <property type="project" value="TreeGrafter"/>
</dbReference>
<feature type="compositionally biased region" description="Low complexity" evidence="9">
    <location>
        <begin position="200"/>
        <end position="213"/>
    </location>
</feature>
<dbReference type="GO" id="GO:0004519">
    <property type="term" value="F:endonuclease activity"/>
    <property type="evidence" value="ECO:0007669"/>
    <property type="project" value="UniProtKB-KW"/>
</dbReference>
<dbReference type="GO" id="GO:0006364">
    <property type="term" value="P:rRNA processing"/>
    <property type="evidence" value="ECO:0007669"/>
    <property type="project" value="TreeGrafter"/>
</dbReference>
<comment type="caution">
    <text evidence="12">The sequence shown here is derived from an EMBL/GenBank/DDBJ whole genome shotgun (WGS) entry which is preliminary data.</text>
</comment>
<evidence type="ECO:0000256" key="9">
    <source>
        <dbReference type="SAM" id="MobiDB-lite"/>
    </source>
</evidence>
<dbReference type="SUPFAM" id="SSF50249">
    <property type="entry name" value="Nucleic acid-binding proteins"/>
    <property type="match status" value="1"/>
</dbReference>
<keyword evidence="2" id="KW-0963">Cytoplasm</keyword>
<feature type="domain" description="RNase E/G thioredoxin-like" evidence="11">
    <location>
        <begin position="551"/>
        <end position="632"/>
    </location>
</feature>
<keyword evidence="6" id="KW-0378">Hydrolase</keyword>
<feature type="region of interest" description="Disordered" evidence="9">
    <location>
        <begin position="650"/>
        <end position="835"/>
    </location>
</feature>
<evidence type="ECO:0000256" key="6">
    <source>
        <dbReference type="ARBA" id="ARBA00022801"/>
    </source>
</evidence>
<dbReference type="InterPro" id="IPR004659">
    <property type="entry name" value="RNase_E/G"/>
</dbReference>
<evidence type="ECO:0000256" key="4">
    <source>
        <dbReference type="ARBA" id="ARBA00022723"/>
    </source>
</evidence>
<feature type="compositionally biased region" description="Basic and acidic residues" evidence="9">
    <location>
        <begin position="170"/>
        <end position="180"/>
    </location>
</feature>
<name>A0A6N4R298_BLAVI</name>
<feature type="region of interest" description="Disordered" evidence="9">
    <location>
        <begin position="117"/>
        <end position="237"/>
    </location>
</feature>
<dbReference type="AlphaFoldDB" id="A0A6N4R298"/>
<feature type="compositionally biased region" description="Basic and acidic residues" evidence="9">
    <location>
        <begin position="216"/>
        <end position="226"/>
    </location>
</feature>
<protein>
    <submittedName>
        <fullName evidence="12">Rne/Rng family ribonuclease</fullName>
    </submittedName>
</protein>
<dbReference type="NCBIfam" id="TIGR00757">
    <property type="entry name" value="RNaseEG"/>
    <property type="match status" value="1"/>
</dbReference>
<dbReference type="InterPro" id="IPR048583">
    <property type="entry name" value="RNase_E_G_thioredoxin-like"/>
</dbReference>
<evidence type="ECO:0000256" key="5">
    <source>
        <dbReference type="ARBA" id="ARBA00022759"/>
    </source>
</evidence>
<evidence type="ECO:0000259" key="10">
    <source>
        <dbReference type="Pfam" id="PF10150"/>
    </source>
</evidence>
<dbReference type="GO" id="GO:0004540">
    <property type="term" value="F:RNA nuclease activity"/>
    <property type="evidence" value="ECO:0007669"/>
    <property type="project" value="InterPro"/>
</dbReference>
<evidence type="ECO:0000313" key="13">
    <source>
        <dbReference type="Proteomes" id="UP000320948"/>
    </source>
</evidence>
<organism evidence="12 13">
    <name type="scientific">Blastochloris viridis</name>
    <name type="common">Rhodopseudomonas viridis</name>
    <dbReference type="NCBI Taxonomy" id="1079"/>
    <lineage>
        <taxon>Bacteria</taxon>
        <taxon>Pseudomonadati</taxon>
        <taxon>Pseudomonadota</taxon>
        <taxon>Alphaproteobacteria</taxon>
        <taxon>Hyphomicrobiales</taxon>
        <taxon>Blastochloridaceae</taxon>
        <taxon>Blastochloris</taxon>
    </lineage>
</organism>
<feature type="compositionally biased region" description="Basic and acidic residues" evidence="9">
    <location>
        <begin position="767"/>
        <end position="818"/>
    </location>
</feature>
<dbReference type="GO" id="GO:0003723">
    <property type="term" value="F:RNA binding"/>
    <property type="evidence" value="ECO:0007669"/>
    <property type="project" value="UniProtKB-KW"/>
</dbReference>
<evidence type="ECO:0000256" key="2">
    <source>
        <dbReference type="ARBA" id="ARBA00022490"/>
    </source>
</evidence>
<proteinExistence type="predicted"/>
<feature type="region of interest" description="Disordered" evidence="9">
    <location>
        <begin position="848"/>
        <end position="895"/>
    </location>
</feature>
<gene>
    <name evidence="12" type="ORF">DI628_01290</name>
</gene>
<keyword evidence="3" id="KW-0540">Nuclease</keyword>
<dbReference type="GO" id="GO:0046872">
    <property type="term" value="F:metal ion binding"/>
    <property type="evidence" value="ECO:0007669"/>
    <property type="project" value="UniProtKB-KW"/>
</dbReference>
<dbReference type="PANTHER" id="PTHR30001:SF1">
    <property type="entry name" value="RIBONUCLEASE E_G-LIKE PROTEIN, CHLOROPLASTIC"/>
    <property type="match status" value="1"/>
</dbReference>
<dbReference type="InterPro" id="IPR012340">
    <property type="entry name" value="NA-bd_OB-fold"/>
</dbReference>
<reference evidence="12 13" key="1">
    <citation type="journal article" date="2017" name="Nat. Commun.">
        <title>In situ click chemistry generation of cyclooxygenase-2 inhibitors.</title>
        <authorList>
            <person name="Bhardwaj A."/>
            <person name="Kaur J."/>
            <person name="Wuest M."/>
            <person name="Wuest F."/>
        </authorList>
    </citation>
    <scope>NUCLEOTIDE SEQUENCE [LARGE SCALE GENOMIC DNA]</scope>
    <source>
        <strain evidence="12">S2_018_000_R2_106</strain>
    </source>
</reference>
<feature type="compositionally biased region" description="Basic and acidic residues" evidence="9">
    <location>
        <begin position="131"/>
        <end position="144"/>
    </location>
</feature>
<feature type="domain" description="RNA-binding protein AU-1/Ribonuclease E/G" evidence="10">
    <location>
        <begin position="268"/>
        <end position="538"/>
    </location>
</feature>
<evidence type="ECO:0000259" key="11">
    <source>
        <dbReference type="Pfam" id="PF20833"/>
    </source>
</evidence>
<evidence type="ECO:0000256" key="7">
    <source>
        <dbReference type="ARBA" id="ARBA00022842"/>
    </source>
</evidence>
<dbReference type="Pfam" id="PF10150">
    <property type="entry name" value="RNase_E_G"/>
    <property type="match status" value="1"/>
</dbReference>
<feature type="compositionally biased region" description="Basic and acidic residues" evidence="9">
    <location>
        <begin position="650"/>
        <end position="738"/>
    </location>
</feature>
<dbReference type="Proteomes" id="UP000320948">
    <property type="component" value="Unassembled WGS sequence"/>
</dbReference>
<sequence length="895" mass="100706">MKRMLIDAAHTEETRVVILDGNKIDDFEIETQGKAQLKGNIYIGHVSRVEPSLQAAFITYGGNRNGFLAFGEVHPQFFAVSKTEKAELLKEVAEAAARRRGADFDDEPEQAEDFADKLAHEDSAPSSKQIAKADKADKAEKGNEATEQTSEELSDEEAAAKAAAMADAGETGKEPKEGRGRRGRQPRRMESKGRPRRAEASTPVAVEEAASSEGETEAKGAKEKPKNQPPIHRRYRIQDVLKEGQKILVQVVKEERGSKGAALTTYFSLPGRYTVLMPNTPYAGGISRKITDPQERRQLREAYSELNVPATMGLIIRTAGVGQPMAHITNDYENLTNLWKHINEEFEANDDIQCVHEDGSVIIRALRDMTNEDIGEITISGARAYKMAKDFAKSFMPDTVGLIKQYKDETPLFSQAKVEQKLNMLHHTRVTLPSGGYLVINPTEALVSVDINSGRATQERNIEETAVKTNLEACEELARQIRLRDLAGLIVVDFIDMEDNRNNRKVENAMRKALRRDRARIQTGNISDFGLMEISRQRLRPSFGESHFIACPHCLGSGQVHSPATAALMVLRKLEEDDVRDADRITVTSSTPLVLWLLNHKRDVIRSLEERYKYQLQFRADDRLTAPDHTIELISFKSDGTEHSRLIEVTLREQPELPPELRQRHQGPRRDEQRREERRDEPRRSNGNEQRAEKSEKSDKPERNDRNERNDKSRKPERNDRNDKQAKSDKPERTEGKSEQSGGARRPRRLGETSGAEEAVTETTENTSDKRTSKPQREAKSDTRADSKPERKPEPKAEKKTEQKQDKPKPIREQKPAEDQPLAVQKVSVDNDDAPVIKAAPRKKFEIRKQADTDAADAPIAIAKLSEESQPEAAPTRGKKEAKEKTGIISRLIGR</sequence>
<dbReference type="GO" id="GO:0016787">
    <property type="term" value="F:hydrolase activity"/>
    <property type="evidence" value="ECO:0007669"/>
    <property type="project" value="UniProtKB-KW"/>
</dbReference>
<dbReference type="InterPro" id="IPR019307">
    <property type="entry name" value="RNA-bd_AU-1/RNase_E/G"/>
</dbReference>
<dbReference type="Gene3D" id="2.40.50.140">
    <property type="entry name" value="Nucleic acid-binding proteins"/>
    <property type="match status" value="1"/>
</dbReference>
<feature type="compositionally biased region" description="Low complexity" evidence="9">
    <location>
        <begin position="752"/>
        <end position="766"/>
    </location>
</feature>
<keyword evidence="8" id="KW-0694">RNA-binding</keyword>
<dbReference type="Gene3D" id="3.40.1260.20">
    <property type="entry name" value="Ribonuclease E, catalytic domain"/>
    <property type="match status" value="1"/>
</dbReference>
<evidence type="ECO:0000256" key="1">
    <source>
        <dbReference type="ARBA" id="ARBA00001946"/>
    </source>
</evidence>
<feature type="compositionally biased region" description="Basic and acidic residues" evidence="9">
    <location>
        <begin position="187"/>
        <end position="199"/>
    </location>
</feature>
<dbReference type="EMBL" id="VAFM01000001">
    <property type="protein sequence ID" value="TKW61293.1"/>
    <property type="molecule type" value="Genomic_DNA"/>
</dbReference>
<dbReference type="Pfam" id="PF20833">
    <property type="entry name" value="RNase_E_G_Thio"/>
    <property type="match status" value="1"/>
</dbReference>
<evidence type="ECO:0000313" key="12">
    <source>
        <dbReference type="EMBL" id="TKW61293.1"/>
    </source>
</evidence>
<keyword evidence="5" id="KW-0255">Endonuclease</keyword>
<dbReference type="PANTHER" id="PTHR30001">
    <property type="entry name" value="RIBONUCLEASE"/>
    <property type="match status" value="1"/>
</dbReference>
<evidence type="ECO:0000256" key="8">
    <source>
        <dbReference type="ARBA" id="ARBA00022884"/>
    </source>
</evidence>
<keyword evidence="7" id="KW-0460">Magnesium</keyword>
<comment type="cofactor">
    <cofactor evidence="1">
        <name>Mg(2+)</name>
        <dbReference type="ChEBI" id="CHEBI:18420"/>
    </cofactor>
</comment>
<keyword evidence="4" id="KW-0479">Metal-binding</keyword>
<evidence type="ECO:0000256" key="3">
    <source>
        <dbReference type="ARBA" id="ARBA00022722"/>
    </source>
</evidence>